<sequence>MSQKEFERENQINIVDIPLEPVSDDDFSRGMSEAPQEGEVNQQPSEELVVHHDQEAPILENGASRDSSKDIENIPLPKGPCPLSWQHEQQSDTQHGHIAANQSAQELLQVDSSYEAQQPPCPPTPVFSYPPSLPQSPPHSQSPATLSSNLLSVMHTEIQRLLKENESLQCAMVTRDQDIILLNGMIQNSEKRIQNLQNLKECDQSKIEDLQTQATEEKKGLEGKIAELEAHSKALGEKHQADVNALASRFQEETATLSSKLQKAETRVLDLQKAMESQKTDFSLKIIKVSQETVDLEAAAKKLHENLDAQNNKILELKNAQSQLSEEKSDLEAKITELVTENQKLKEEKGQIEAQRAEKEQELSELNKKLQKSEATISKVQKALDSQNEENSQENADLEAQNQKMLIDIEALKAKEASDSKEEPQNSKGATKKLAECQKLEYHVEQFQKYFDKIRNQKDNLIDEIAELKAVKDTERGDWAAKDPKIARWERKIEKRVRRLEMAADQPGTSEDAEVPTKKPRTTEDVE</sequence>
<organism evidence="2 3">
    <name type="scientific">Caenorhabditis tropicalis</name>
    <dbReference type="NCBI Taxonomy" id="1561998"/>
    <lineage>
        <taxon>Eukaryota</taxon>
        <taxon>Metazoa</taxon>
        <taxon>Ecdysozoa</taxon>
        <taxon>Nematoda</taxon>
        <taxon>Chromadorea</taxon>
        <taxon>Rhabditida</taxon>
        <taxon>Rhabditina</taxon>
        <taxon>Rhabditomorpha</taxon>
        <taxon>Rhabditoidea</taxon>
        <taxon>Rhabditidae</taxon>
        <taxon>Peloderinae</taxon>
        <taxon>Caenorhabditis</taxon>
    </lineage>
</organism>
<feature type="region of interest" description="Disordered" evidence="1">
    <location>
        <begin position="500"/>
        <end position="527"/>
    </location>
</feature>
<reference evidence="3" key="1">
    <citation type="submission" date="2016-11" db="UniProtKB">
        <authorList>
            <consortium name="WormBaseParasite"/>
        </authorList>
    </citation>
    <scope>IDENTIFICATION</scope>
</reference>
<feature type="compositionally biased region" description="Basic and acidic residues" evidence="1">
    <location>
        <begin position="349"/>
        <end position="372"/>
    </location>
</feature>
<dbReference type="PANTHER" id="PTHR43941:SF1">
    <property type="entry name" value="STRUCTURAL MAINTENANCE OF CHROMOSOMES PROTEIN 2"/>
    <property type="match status" value="1"/>
</dbReference>
<protein>
    <submittedName>
        <fullName evidence="3">BRCT domain-containing protein</fullName>
    </submittedName>
</protein>
<dbReference type="Proteomes" id="UP000095282">
    <property type="component" value="Unplaced"/>
</dbReference>
<dbReference type="PANTHER" id="PTHR43941">
    <property type="entry name" value="STRUCTURAL MAINTENANCE OF CHROMOSOMES PROTEIN 2"/>
    <property type="match status" value="1"/>
</dbReference>
<feature type="compositionally biased region" description="Polar residues" evidence="1">
    <location>
        <begin position="393"/>
        <end position="404"/>
    </location>
</feature>
<dbReference type="AlphaFoldDB" id="A0A1I7V3E3"/>
<feature type="compositionally biased region" description="Polar residues" evidence="1">
    <location>
        <begin position="373"/>
        <end position="386"/>
    </location>
</feature>
<dbReference type="WBParaSite" id="Csp11.Scaffold630.g21987.t1">
    <property type="protein sequence ID" value="Csp11.Scaffold630.g21987.t1"/>
    <property type="gene ID" value="Csp11.Scaffold630.g21987"/>
</dbReference>
<dbReference type="GO" id="GO:0000793">
    <property type="term" value="C:condensed chromosome"/>
    <property type="evidence" value="ECO:0007669"/>
    <property type="project" value="TreeGrafter"/>
</dbReference>
<feature type="region of interest" description="Disordered" evidence="1">
    <location>
        <begin position="112"/>
        <end position="145"/>
    </location>
</feature>
<evidence type="ECO:0000313" key="2">
    <source>
        <dbReference type="Proteomes" id="UP000095282"/>
    </source>
</evidence>
<keyword evidence="2" id="KW-1185">Reference proteome</keyword>
<dbReference type="GO" id="GO:0000796">
    <property type="term" value="C:condensin complex"/>
    <property type="evidence" value="ECO:0007669"/>
    <property type="project" value="TreeGrafter"/>
</dbReference>
<name>A0A1I7V3E3_9PELO</name>
<accession>A0A1I7V3E3</accession>
<feature type="compositionally biased region" description="Basic and acidic residues" evidence="1">
    <location>
        <begin position="515"/>
        <end position="527"/>
    </location>
</feature>
<evidence type="ECO:0000256" key="1">
    <source>
        <dbReference type="SAM" id="MobiDB-lite"/>
    </source>
</evidence>
<evidence type="ECO:0000313" key="3">
    <source>
        <dbReference type="WBParaSite" id="Csp11.Scaffold630.g21987.t1"/>
    </source>
</evidence>
<proteinExistence type="predicted"/>
<feature type="region of interest" description="Disordered" evidence="1">
    <location>
        <begin position="1"/>
        <end position="97"/>
    </location>
</feature>
<feature type="compositionally biased region" description="Basic and acidic residues" evidence="1">
    <location>
        <begin position="410"/>
        <end position="425"/>
    </location>
</feature>
<dbReference type="GO" id="GO:0003682">
    <property type="term" value="F:chromatin binding"/>
    <property type="evidence" value="ECO:0007669"/>
    <property type="project" value="TreeGrafter"/>
</dbReference>
<dbReference type="GO" id="GO:0000785">
    <property type="term" value="C:chromatin"/>
    <property type="evidence" value="ECO:0007669"/>
    <property type="project" value="TreeGrafter"/>
</dbReference>
<feature type="region of interest" description="Disordered" evidence="1">
    <location>
        <begin position="349"/>
        <end position="432"/>
    </location>
</feature>
<dbReference type="GO" id="GO:0007076">
    <property type="term" value="P:mitotic chromosome condensation"/>
    <property type="evidence" value="ECO:0007669"/>
    <property type="project" value="TreeGrafter"/>
</dbReference>
<feature type="compositionally biased region" description="Basic and acidic residues" evidence="1">
    <location>
        <begin position="1"/>
        <end position="10"/>
    </location>
</feature>